<comment type="caution">
    <text evidence="1">The sequence shown here is derived from an EMBL/GenBank/DDBJ whole genome shotgun (WGS) entry which is preliminary data.</text>
</comment>
<dbReference type="Proteomes" id="UP000284021">
    <property type="component" value="Unassembled WGS sequence"/>
</dbReference>
<dbReference type="OrthoDB" id="289700at2"/>
<name>A0A418XIX5_9PSED</name>
<evidence type="ECO:0000313" key="2">
    <source>
        <dbReference type="Proteomes" id="UP000284021"/>
    </source>
</evidence>
<reference evidence="1 2" key="1">
    <citation type="submission" date="2018-09" db="EMBL/GenBank/DDBJ databases">
        <authorList>
            <person name="Zhu H."/>
        </authorList>
    </citation>
    <scope>NUCLEOTIDE SEQUENCE [LARGE SCALE GENOMIC DNA]</scope>
    <source>
        <strain evidence="1 2">K1S02-6</strain>
    </source>
</reference>
<dbReference type="RefSeq" id="WP_119952715.1">
    <property type="nucleotide sequence ID" value="NZ_QYUR01000002.1"/>
</dbReference>
<keyword evidence="2" id="KW-1185">Reference proteome</keyword>
<dbReference type="AlphaFoldDB" id="A0A418XIX5"/>
<dbReference type="EMBL" id="QYUR01000002">
    <property type="protein sequence ID" value="RJG12385.1"/>
    <property type="molecule type" value="Genomic_DNA"/>
</dbReference>
<organism evidence="1 2">
    <name type="scientific">Pseudomonas cavernicola</name>
    <dbReference type="NCBI Taxonomy" id="2320866"/>
    <lineage>
        <taxon>Bacteria</taxon>
        <taxon>Pseudomonadati</taxon>
        <taxon>Pseudomonadota</taxon>
        <taxon>Gammaproteobacteria</taxon>
        <taxon>Pseudomonadales</taxon>
        <taxon>Pseudomonadaceae</taxon>
        <taxon>Pseudomonas</taxon>
    </lineage>
</organism>
<gene>
    <name evidence="1" type="ORF">D3879_03570</name>
</gene>
<accession>A0A418XIX5</accession>
<evidence type="ECO:0000313" key="1">
    <source>
        <dbReference type="EMBL" id="RJG12385.1"/>
    </source>
</evidence>
<sequence length="72" mass="8182">MRHKPHEPTCDWCLLRLDDNGNEFVVSCGHTRGEALSLAHAYQARGHKQLYWAQQRPGATPTEQPSLRMAPD</sequence>
<protein>
    <submittedName>
        <fullName evidence="1">Uncharacterized protein</fullName>
    </submittedName>
</protein>
<proteinExistence type="predicted"/>